<dbReference type="InterPro" id="IPR029063">
    <property type="entry name" value="SAM-dependent_MTases_sf"/>
</dbReference>
<feature type="domain" description="TaqI-like C-terminal specificity" evidence="9">
    <location>
        <begin position="1062"/>
        <end position="1236"/>
    </location>
</feature>
<evidence type="ECO:0000259" key="11">
    <source>
        <dbReference type="Pfam" id="PF25120"/>
    </source>
</evidence>
<dbReference type="OrthoDB" id="32195at2"/>
<keyword evidence="6" id="KW-0238">DNA-binding</keyword>
<evidence type="ECO:0000256" key="5">
    <source>
        <dbReference type="ARBA" id="ARBA00022747"/>
    </source>
</evidence>
<evidence type="ECO:0000259" key="9">
    <source>
        <dbReference type="Pfam" id="PF12950"/>
    </source>
</evidence>
<keyword evidence="4" id="KW-0949">S-adenosyl-L-methionine</keyword>
<reference evidence="12 13" key="1">
    <citation type="submission" date="2018-12" db="EMBL/GenBank/DDBJ databases">
        <title>Hymenobacter gummosus sp. nov., isolated from a spring.</title>
        <authorList>
            <person name="Nie L."/>
        </authorList>
    </citation>
    <scope>NUCLEOTIDE SEQUENCE [LARGE SCALE GENOMIC DNA]</scope>
    <source>
        <strain evidence="12 13">KCTC 52166</strain>
    </source>
</reference>
<evidence type="ECO:0000256" key="1">
    <source>
        <dbReference type="ARBA" id="ARBA00011900"/>
    </source>
</evidence>
<dbReference type="GO" id="GO:0003677">
    <property type="term" value="F:DNA binding"/>
    <property type="evidence" value="ECO:0007669"/>
    <property type="project" value="UniProtKB-KW"/>
</dbReference>
<feature type="domain" description="DUF7149" evidence="10">
    <location>
        <begin position="7"/>
        <end position="240"/>
    </location>
</feature>
<name>A0A431U7F5_9BACT</name>
<accession>A0A431U7F5</accession>
<dbReference type="EC" id="2.1.1.72" evidence="1"/>
<dbReference type="RefSeq" id="WP_126692035.1">
    <property type="nucleotide sequence ID" value="NZ_RXOF01000002.1"/>
</dbReference>
<evidence type="ECO:0000313" key="12">
    <source>
        <dbReference type="EMBL" id="RTQ52380.1"/>
    </source>
</evidence>
<evidence type="ECO:0000259" key="10">
    <source>
        <dbReference type="Pfam" id="PF23653"/>
    </source>
</evidence>
<evidence type="ECO:0000256" key="4">
    <source>
        <dbReference type="ARBA" id="ARBA00022691"/>
    </source>
</evidence>
<dbReference type="InterPro" id="IPR011639">
    <property type="entry name" value="MethylTrfase_TaqI-like_dom"/>
</dbReference>
<dbReference type="PANTHER" id="PTHR33841">
    <property type="entry name" value="DNA METHYLTRANSFERASE YEEA-RELATED"/>
    <property type="match status" value="1"/>
</dbReference>
<dbReference type="SUPFAM" id="SSF53335">
    <property type="entry name" value="S-adenosyl-L-methionine-dependent methyltransferases"/>
    <property type="match status" value="1"/>
</dbReference>
<dbReference type="PANTHER" id="PTHR33841:SF1">
    <property type="entry name" value="DNA METHYLTRANSFERASE A"/>
    <property type="match status" value="1"/>
</dbReference>
<dbReference type="Pfam" id="PF07669">
    <property type="entry name" value="Eco57I"/>
    <property type="match status" value="1"/>
</dbReference>
<organism evidence="12 13">
    <name type="scientific">Hymenobacter gummosus</name>
    <dbReference type="NCBI Taxonomy" id="1776032"/>
    <lineage>
        <taxon>Bacteria</taxon>
        <taxon>Pseudomonadati</taxon>
        <taxon>Bacteroidota</taxon>
        <taxon>Cytophagia</taxon>
        <taxon>Cytophagales</taxon>
        <taxon>Hymenobacteraceae</taxon>
        <taxon>Hymenobacter</taxon>
    </lineage>
</organism>
<dbReference type="Pfam" id="PF12950">
    <property type="entry name" value="TaqI_C"/>
    <property type="match status" value="1"/>
</dbReference>
<dbReference type="Proteomes" id="UP000282184">
    <property type="component" value="Unassembled WGS sequence"/>
</dbReference>
<dbReference type="InterPro" id="IPR025931">
    <property type="entry name" value="TaqI_C"/>
</dbReference>
<keyword evidence="5" id="KW-0680">Restriction system</keyword>
<comment type="catalytic activity">
    <reaction evidence="7">
        <text>a 2'-deoxyadenosine in DNA + S-adenosyl-L-methionine = an N(6)-methyl-2'-deoxyadenosine in DNA + S-adenosyl-L-homocysteine + H(+)</text>
        <dbReference type="Rhea" id="RHEA:15197"/>
        <dbReference type="Rhea" id="RHEA-COMP:12418"/>
        <dbReference type="Rhea" id="RHEA-COMP:12419"/>
        <dbReference type="ChEBI" id="CHEBI:15378"/>
        <dbReference type="ChEBI" id="CHEBI:57856"/>
        <dbReference type="ChEBI" id="CHEBI:59789"/>
        <dbReference type="ChEBI" id="CHEBI:90615"/>
        <dbReference type="ChEBI" id="CHEBI:90616"/>
        <dbReference type="EC" id="2.1.1.72"/>
    </reaction>
</comment>
<feature type="domain" description="DUF7814" evidence="11">
    <location>
        <begin position="241"/>
        <end position="476"/>
    </location>
</feature>
<dbReference type="InterPro" id="IPR002052">
    <property type="entry name" value="DNA_methylase_N6_adenine_CS"/>
</dbReference>
<evidence type="ECO:0000256" key="7">
    <source>
        <dbReference type="ARBA" id="ARBA00047942"/>
    </source>
</evidence>
<evidence type="ECO:0000256" key="2">
    <source>
        <dbReference type="ARBA" id="ARBA00022603"/>
    </source>
</evidence>
<dbReference type="GO" id="GO:0009007">
    <property type="term" value="F:site-specific DNA-methyltransferase (adenine-specific) activity"/>
    <property type="evidence" value="ECO:0007669"/>
    <property type="project" value="UniProtKB-EC"/>
</dbReference>
<evidence type="ECO:0000256" key="3">
    <source>
        <dbReference type="ARBA" id="ARBA00022679"/>
    </source>
</evidence>
<dbReference type="GO" id="GO:0009307">
    <property type="term" value="P:DNA restriction-modification system"/>
    <property type="evidence" value="ECO:0007669"/>
    <property type="project" value="UniProtKB-KW"/>
</dbReference>
<dbReference type="InterPro" id="IPR056716">
    <property type="entry name" value="DUF7814"/>
</dbReference>
<evidence type="ECO:0000313" key="13">
    <source>
        <dbReference type="Proteomes" id="UP000282184"/>
    </source>
</evidence>
<dbReference type="PRINTS" id="PR00507">
    <property type="entry name" value="N12N6MTFRASE"/>
</dbReference>
<dbReference type="Pfam" id="PF23653">
    <property type="entry name" value="DUF7149"/>
    <property type="match status" value="1"/>
</dbReference>
<dbReference type="Pfam" id="PF25120">
    <property type="entry name" value="DUF7814"/>
    <property type="match status" value="1"/>
</dbReference>
<dbReference type="GO" id="GO:0032259">
    <property type="term" value="P:methylation"/>
    <property type="evidence" value="ECO:0007669"/>
    <property type="project" value="UniProtKB-KW"/>
</dbReference>
<evidence type="ECO:0000259" key="8">
    <source>
        <dbReference type="Pfam" id="PF07669"/>
    </source>
</evidence>
<dbReference type="InterPro" id="IPR050953">
    <property type="entry name" value="N4_N6_ade-DNA_methylase"/>
</dbReference>
<comment type="caution">
    <text evidence="12">The sequence shown here is derived from an EMBL/GenBank/DDBJ whole genome shotgun (WGS) entry which is preliminary data.</text>
</comment>
<evidence type="ECO:0000256" key="6">
    <source>
        <dbReference type="ARBA" id="ARBA00023125"/>
    </source>
</evidence>
<dbReference type="InterPro" id="IPR055573">
    <property type="entry name" value="DUF7149"/>
</dbReference>
<keyword evidence="13" id="KW-1185">Reference proteome</keyword>
<dbReference type="EMBL" id="RXOF01000002">
    <property type="protein sequence ID" value="RTQ52380.1"/>
    <property type="molecule type" value="Genomic_DNA"/>
</dbReference>
<dbReference type="PROSITE" id="PS00092">
    <property type="entry name" value="N6_MTASE"/>
    <property type="match status" value="1"/>
</dbReference>
<keyword evidence="3 12" id="KW-0808">Transferase</keyword>
<feature type="domain" description="Type II methyltransferase M.TaqI-like" evidence="8">
    <location>
        <begin position="649"/>
        <end position="942"/>
    </location>
</feature>
<gene>
    <name evidence="12" type="ORF">EJV47_05030</name>
</gene>
<protein>
    <recommendedName>
        <fullName evidence="1">site-specific DNA-methyltransferase (adenine-specific)</fullName>
        <ecNumber evidence="1">2.1.1.72</ecNumber>
    </recommendedName>
</protein>
<keyword evidence="2 12" id="KW-0489">Methyltransferase</keyword>
<proteinExistence type="predicted"/>
<sequence length="1293" mass="147223">MKYQPQQPSQALDLAYRRQKVTRATLDTYEAARRQLLTELDAQADEADIIEPIRRFLQAVGFSNYLNSRKKRDLVMHTGASVADPIGIIFELKHAKNKGEMVQKGNLNRKALHELLLYYFQERTSEQEALELRQLIITNGYEWFVFDAHEFHRVFWKNTELRTFFQKHQQGQTTSGDTKFFYDHVKALIDKAEAELPFTHFTLDVRDDKGQRKALGERGLLWQAKLFSAPHLLKEPFAQDANTLNRAFYEELLYLMGLEEVKEKNRKLIQRCAPGPGRQRGSLLENTLVQLRAEDMLRNLPAEERATYGDTPDAQAEGVALALCLTWVSRLLFLKLLEGQLRRYHAPHDAPFRFLDPGQLKEYDQLNLLFYRVLNRPPQEREAPEAAQYRQVPYLNSSLFEPSALERVTLRISGLDDRIELPLLRRGRGRGGSVLQQEAGSPAPLALTYLLRFLDAYDFASEGEEAVQEGDDRPLISAAVLGLIFEKINGYRDGSFYTPGFITMYMCRHTLRRAVVRHFNERYAYRAESIGELRELLDEEARQRPEFSRAFNELRVCDPAVGSGHFLVSALNELLAIKSELGLLLDDDGKRLRYSLTVARDELAVVDDEDDTLFEYRARLAADGSRHVGKAHTRLQSALFREKRHLIEHCLYGVDLNPNSVRICRLRLWIELLKHAYYTPASQYQELETLPNLDLNVRAGNSLIGRYPLGADLTDVFRRKDTSVAAYRRAFAAFFSARGREQKQELQDFLTRLKEQFRVAVSIHDPLNKKLKDLRGQLAQLEYSGLDLFGKKARSEQDRAVEQQRLQMLIDLTQEQLTEKRDATLYRDAFEWRFEFPEILNPDGSFRGFDAVIGNPPYIRQEELAPAAKKHLAEQFETGSNGADLYVYFMELGTKLLAPGGEMSFITSNKWLNTGFGEPLRRWLPVHTTLVEFIDFGDLYVFPQVKAYPAILTVTRQKPAPDAVFRAALIPTLPQVQLDELVALHTRPVDQATLRDTGWHFTEGTRKQQVDALMAAGTPLKQYVDGKIYRGLLTGLNEAFVIDSATRERLVAQDAASAEVIKPFLAGRDLKRYQLPNSKTYLILLPSGCTRQRLGWKPDKRGIYNVAPDKPAYPTPWDALLATYPAIAQHLQPFEAAAAKRTDKGQYWWELRACDYYDLFAEDKIMWKEIAVYQEFALDTNGTYANNKTFFIPGKDLYLLGVLNSASIFRVLQQITTKMKDNAMAMQLAQISQLPIPPATPEQQAAIAALVEQVLAAKAADAAADTTALERQIDALVAALYGLTAEEAALLGG</sequence>
<dbReference type="Gene3D" id="3.40.50.150">
    <property type="entry name" value="Vaccinia Virus protein VP39"/>
    <property type="match status" value="1"/>
</dbReference>